<dbReference type="PROSITE" id="PS51257">
    <property type="entry name" value="PROKAR_LIPOPROTEIN"/>
    <property type="match status" value="1"/>
</dbReference>
<dbReference type="Proteomes" id="UP000289775">
    <property type="component" value="Unassembled WGS sequence"/>
</dbReference>
<proteinExistence type="predicted"/>
<sequence>MKKTILIILTASGLLFGCKSMLVKSYGIKDPEFENKTTITEYLTKKHMDTTDVLVFKNFNAFALAVKKGMKIPNAMFFNSAGNFVNYQKTPEDCNAKVSGFITDIKAINSLQEDISFNVFKMSDFLVKPNGSNPVIEKGYDAYVLINWALYAGKMNEEKAFVWVSLLKQNERDFKVKYYLLNCDLQDMWGLTEQQKKEIGFIKS</sequence>
<dbReference type="AlphaFoldDB" id="A0A444W8G0"/>
<dbReference type="RefSeq" id="WP_129751539.1">
    <property type="nucleotide sequence ID" value="NZ_JUIW01000008.1"/>
</dbReference>
<evidence type="ECO:0008006" key="3">
    <source>
        <dbReference type="Google" id="ProtNLM"/>
    </source>
</evidence>
<gene>
    <name evidence="1" type="ORF">NU09_2436</name>
</gene>
<dbReference type="EMBL" id="JUIW01000008">
    <property type="protein sequence ID" value="RYJ42032.1"/>
    <property type="molecule type" value="Genomic_DNA"/>
</dbReference>
<reference evidence="1 2" key="1">
    <citation type="submission" date="2014-12" db="EMBL/GenBank/DDBJ databases">
        <title>Genome sequence of Flavobacterium beibuense RSKm HC5.</title>
        <authorList>
            <person name="Kim J.F."/>
            <person name="Song J.Y."/>
            <person name="Kwak M.-J."/>
            <person name="Lee S.-W."/>
        </authorList>
    </citation>
    <scope>NUCLEOTIDE SEQUENCE [LARGE SCALE GENOMIC DNA]</scope>
    <source>
        <strain evidence="1 2">RSKm HC5</strain>
    </source>
</reference>
<dbReference type="OrthoDB" id="1365906at2"/>
<evidence type="ECO:0000313" key="1">
    <source>
        <dbReference type="EMBL" id="RYJ42032.1"/>
    </source>
</evidence>
<organism evidence="1 2">
    <name type="scientific">Flavobacterium beibuense</name>
    <dbReference type="NCBI Taxonomy" id="657326"/>
    <lineage>
        <taxon>Bacteria</taxon>
        <taxon>Pseudomonadati</taxon>
        <taxon>Bacteroidota</taxon>
        <taxon>Flavobacteriia</taxon>
        <taxon>Flavobacteriales</taxon>
        <taxon>Flavobacteriaceae</taxon>
        <taxon>Flavobacterium</taxon>
    </lineage>
</organism>
<name>A0A444W8G0_9FLAO</name>
<accession>A0A444W8G0</accession>
<comment type="caution">
    <text evidence="1">The sequence shown here is derived from an EMBL/GenBank/DDBJ whole genome shotgun (WGS) entry which is preliminary data.</text>
</comment>
<evidence type="ECO:0000313" key="2">
    <source>
        <dbReference type="Proteomes" id="UP000289775"/>
    </source>
</evidence>
<protein>
    <recommendedName>
        <fullName evidence="3">Lipoprotein</fullName>
    </recommendedName>
</protein>
<keyword evidence="2" id="KW-1185">Reference proteome</keyword>